<dbReference type="AlphaFoldDB" id="A0A814G2K8"/>
<feature type="compositionally biased region" description="Low complexity" evidence="1">
    <location>
        <begin position="216"/>
        <end position="234"/>
    </location>
</feature>
<reference evidence="2" key="1">
    <citation type="submission" date="2021-02" db="EMBL/GenBank/DDBJ databases">
        <authorList>
            <person name="Nowell W R."/>
        </authorList>
    </citation>
    <scope>NUCLEOTIDE SEQUENCE</scope>
    <source>
        <strain evidence="2">Ploen Becks lab</strain>
    </source>
</reference>
<evidence type="ECO:0000256" key="1">
    <source>
        <dbReference type="SAM" id="MobiDB-lite"/>
    </source>
</evidence>
<comment type="caution">
    <text evidence="2">The sequence shown here is derived from an EMBL/GenBank/DDBJ whole genome shotgun (WGS) entry which is preliminary data.</text>
</comment>
<name>A0A814G2K8_9BILA</name>
<protein>
    <submittedName>
        <fullName evidence="2">Uncharacterized protein</fullName>
    </submittedName>
</protein>
<dbReference type="OrthoDB" id="66977at2759"/>
<dbReference type="Proteomes" id="UP000663879">
    <property type="component" value="Unassembled WGS sequence"/>
</dbReference>
<dbReference type="EMBL" id="CAJNOC010003644">
    <property type="protein sequence ID" value="CAF0991920.1"/>
    <property type="molecule type" value="Genomic_DNA"/>
</dbReference>
<evidence type="ECO:0000313" key="3">
    <source>
        <dbReference type="Proteomes" id="UP000663879"/>
    </source>
</evidence>
<keyword evidence="3" id="KW-1185">Reference proteome</keyword>
<sequence length="358" mass="41841">MRRGGFSRPGDAESWARKNMIELVRIREVEDLIRELTKRLKRLGIECNRHVKLDRLGNYKKSDLYDIDDEEDLVKNNFILKMIFAGAFYPNYFTSIKIDLQEAIRMCCGKDFRNTVQVRNFPMEEGVLYSEKLCDMFKVCSKLVRCSFEDSKGFIEFNSKCEEVASNVNLGVYLAVQMRNLRIPLRLKRLNAKITYEKLKRLRQLRKSTSSNFNFTLNSSRTSRSSRSSNLNTTASDTESNVSDHTIINSDNDDEDRILDPERYIRDKRQKYLSYKTLEKTFDQSVSMLSADLANLDNEQSLAQSTSSSEHHSSYKGLIREYLPIPIVFLTKKFCRIFNSFNFFSVNNNMSNEYLRID</sequence>
<accession>A0A814G2K8</accession>
<feature type="region of interest" description="Disordered" evidence="1">
    <location>
        <begin position="216"/>
        <end position="248"/>
    </location>
</feature>
<proteinExistence type="predicted"/>
<gene>
    <name evidence="2" type="ORF">OXX778_LOCUS15957</name>
</gene>
<organism evidence="2 3">
    <name type="scientific">Brachionus calyciflorus</name>
    <dbReference type="NCBI Taxonomy" id="104777"/>
    <lineage>
        <taxon>Eukaryota</taxon>
        <taxon>Metazoa</taxon>
        <taxon>Spiralia</taxon>
        <taxon>Gnathifera</taxon>
        <taxon>Rotifera</taxon>
        <taxon>Eurotatoria</taxon>
        <taxon>Monogononta</taxon>
        <taxon>Pseudotrocha</taxon>
        <taxon>Ploima</taxon>
        <taxon>Brachionidae</taxon>
        <taxon>Brachionus</taxon>
    </lineage>
</organism>
<evidence type="ECO:0000313" key="2">
    <source>
        <dbReference type="EMBL" id="CAF0991920.1"/>
    </source>
</evidence>
<feature type="compositionally biased region" description="Polar residues" evidence="1">
    <location>
        <begin position="235"/>
        <end position="248"/>
    </location>
</feature>